<dbReference type="RefSeq" id="WP_257530313.1">
    <property type="nucleotide sequence ID" value="NZ_JANKAS010000004.1"/>
</dbReference>
<reference evidence="8" key="1">
    <citation type="submission" date="2022-07" db="EMBL/GenBank/DDBJ databases">
        <title>Enhanced cultured diversity of the mouse gut microbiota enables custom-made synthetic communities.</title>
        <authorList>
            <person name="Afrizal A."/>
        </authorList>
    </citation>
    <scope>NUCLEOTIDE SEQUENCE</scope>
    <source>
        <strain evidence="8">DSM 28593</strain>
    </source>
</reference>
<dbReference type="InterPro" id="IPR034683">
    <property type="entry name" value="IspD/TarI"/>
</dbReference>
<evidence type="ECO:0000313" key="8">
    <source>
        <dbReference type="EMBL" id="MCR1898709.1"/>
    </source>
</evidence>
<evidence type="ECO:0000256" key="5">
    <source>
        <dbReference type="ARBA" id="ARBA00022695"/>
    </source>
</evidence>
<feature type="site" description="Transition state stabilizer" evidence="7">
    <location>
        <position position="25"/>
    </location>
</feature>
<dbReference type="PANTHER" id="PTHR32125">
    <property type="entry name" value="2-C-METHYL-D-ERYTHRITOL 4-PHOSPHATE CYTIDYLYLTRANSFERASE, CHLOROPLASTIC"/>
    <property type="match status" value="1"/>
</dbReference>
<sequence>MSKPYVSAVIVAAGQGTRMKASTNKQYLMLKGKPILAHTLSVFEKSTLVDEVLVVVGEHEKSQCLQKVIKYYGYKKVKKLVTGGETRQQSMYNGLKEVNPRADIVITHDGARPLVHEYTIQTSIAETLIHKATVVGVPVKETIKIVDAKHFVENTPKRDVLWSVQTPQTFTYDLLMEAHQKALQEGFIGTDDGMLVERLGYPIKMIKGQYDNIKITTPEDLIIAESIINIRMR</sequence>
<feature type="site" description="Positions MEP for the nucleophilic attack" evidence="7">
    <location>
        <position position="158"/>
    </location>
</feature>
<dbReference type="GO" id="GO:0019288">
    <property type="term" value="P:isopentenyl diphosphate biosynthetic process, methylerythritol 4-phosphate pathway"/>
    <property type="evidence" value="ECO:0007669"/>
    <property type="project" value="UniProtKB-UniRule"/>
</dbReference>
<evidence type="ECO:0000313" key="9">
    <source>
        <dbReference type="Proteomes" id="UP001205748"/>
    </source>
</evidence>
<keyword evidence="6 7" id="KW-0414">Isoprene biosynthesis</keyword>
<dbReference type="EMBL" id="JANKAS010000004">
    <property type="protein sequence ID" value="MCR1898709.1"/>
    <property type="molecule type" value="Genomic_DNA"/>
</dbReference>
<comment type="caution">
    <text evidence="8">The sequence shown here is derived from an EMBL/GenBank/DDBJ whole genome shotgun (WGS) entry which is preliminary data.</text>
</comment>
<evidence type="ECO:0000256" key="4">
    <source>
        <dbReference type="ARBA" id="ARBA00022679"/>
    </source>
</evidence>
<dbReference type="NCBIfam" id="TIGR00453">
    <property type="entry name" value="ispD"/>
    <property type="match status" value="1"/>
</dbReference>
<dbReference type="InterPro" id="IPR029044">
    <property type="entry name" value="Nucleotide-diphossugar_trans"/>
</dbReference>
<dbReference type="HAMAP" id="MF_00108">
    <property type="entry name" value="IspD"/>
    <property type="match status" value="1"/>
</dbReference>
<dbReference type="Proteomes" id="UP001205748">
    <property type="component" value="Unassembled WGS sequence"/>
</dbReference>
<keyword evidence="4 7" id="KW-0808">Transferase</keyword>
<evidence type="ECO:0000256" key="1">
    <source>
        <dbReference type="ARBA" id="ARBA00001282"/>
    </source>
</evidence>
<keyword evidence="5 7" id="KW-0548">Nucleotidyltransferase</keyword>
<dbReference type="Pfam" id="PF01128">
    <property type="entry name" value="IspD"/>
    <property type="match status" value="1"/>
</dbReference>
<dbReference type="SUPFAM" id="SSF53448">
    <property type="entry name" value="Nucleotide-diphospho-sugar transferases"/>
    <property type="match status" value="1"/>
</dbReference>
<dbReference type="InterPro" id="IPR018294">
    <property type="entry name" value="ISPD_synthase_CS"/>
</dbReference>
<comment type="pathway">
    <text evidence="2 7">Isoprenoid biosynthesis; isopentenyl diphosphate biosynthesis via DXP pathway; isopentenyl diphosphate from 1-deoxy-D-xylulose 5-phosphate: step 2/6.</text>
</comment>
<dbReference type="InterPro" id="IPR050088">
    <property type="entry name" value="IspD/TarI_cytidylyltransf_bact"/>
</dbReference>
<keyword evidence="9" id="KW-1185">Reference proteome</keyword>
<accession>A0AAE3L2J7</accession>
<organism evidence="8 9">
    <name type="scientific">Irregularibacter muris</name>
    <dbReference type="NCBI Taxonomy" id="1796619"/>
    <lineage>
        <taxon>Bacteria</taxon>
        <taxon>Bacillati</taxon>
        <taxon>Bacillota</taxon>
        <taxon>Clostridia</taxon>
        <taxon>Eubacteriales</taxon>
        <taxon>Eubacteriaceae</taxon>
        <taxon>Irregularibacter</taxon>
    </lineage>
</organism>
<evidence type="ECO:0000256" key="7">
    <source>
        <dbReference type="HAMAP-Rule" id="MF_00108"/>
    </source>
</evidence>
<comment type="function">
    <text evidence="7">Catalyzes the formation of 4-diphosphocytidyl-2-C-methyl-D-erythritol from CTP and 2-C-methyl-D-erythritol 4-phosphate (MEP).</text>
</comment>
<dbReference type="PANTHER" id="PTHR32125:SF4">
    <property type="entry name" value="2-C-METHYL-D-ERYTHRITOL 4-PHOSPHATE CYTIDYLYLTRANSFERASE, CHLOROPLASTIC"/>
    <property type="match status" value="1"/>
</dbReference>
<evidence type="ECO:0000256" key="3">
    <source>
        <dbReference type="ARBA" id="ARBA00009789"/>
    </source>
</evidence>
<dbReference type="PROSITE" id="PS01295">
    <property type="entry name" value="ISPD"/>
    <property type="match status" value="1"/>
</dbReference>
<feature type="site" description="Positions MEP for the nucleophilic attack" evidence="7">
    <location>
        <position position="214"/>
    </location>
</feature>
<dbReference type="GO" id="GO:0050518">
    <property type="term" value="F:2-C-methyl-D-erythritol 4-phosphate cytidylyltransferase activity"/>
    <property type="evidence" value="ECO:0007669"/>
    <property type="project" value="UniProtKB-UniRule"/>
</dbReference>
<evidence type="ECO:0000256" key="2">
    <source>
        <dbReference type="ARBA" id="ARBA00004787"/>
    </source>
</evidence>
<gene>
    <name evidence="7 8" type="primary">ispD</name>
    <name evidence="8" type="ORF">NSA47_06850</name>
</gene>
<dbReference type="Gene3D" id="3.90.550.10">
    <property type="entry name" value="Spore Coat Polysaccharide Biosynthesis Protein SpsA, Chain A"/>
    <property type="match status" value="1"/>
</dbReference>
<comment type="catalytic activity">
    <reaction evidence="1 7">
        <text>2-C-methyl-D-erythritol 4-phosphate + CTP + H(+) = 4-CDP-2-C-methyl-D-erythritol + diphosphate</text>
        <dbReference type="Rhea" id="RHEA:13429"/>
        <dbReference type="ChEBI" id="CHEBI:15378"/>
        <dbReference type="ChEBI" id="CHEBI:33019"/>
        <dbReference type="ChEBI" id="CHEBI:37563"/>
        <dbReference type="ChEBI" id="CHEBI:57823"/>
        <dbReference type="ChEBI" id="CHEBI:58262"/>
        <dbReference type="EC" id="2.7.7.60"/>
    </reaction>
</comment>
<protein>
    <recommendedName>
        <fullName evidence="7">2-C-methyl-D-erythritol 4-phosphate cytidylyltransferase</fullName>
        <ecNumber evidence="7">2.7.7.60</ecNumber>
    </recommendedName>
    <alternativeName>
        <fullName evidence="7">4-diphosphocytidyl-2C-methyl-D-erythritol synthase</fullName>
    </alternativeName>
    <alternativeName>
        <fullName evidence="7">MEP cytidylyltransferase</fullName>
        <shortName evidence="7">MCT</shortName>
    </alternativeName>
</protein>
<dbReference type="FunFam" id="3.90.550.10:FF:000003">
    <property type="entry name" value="2-C-methyl-D-erythritol 4-phosphate cytidylyltransferase"/>
    <property type="match status" value="1"/>
</dbReference>
<dbReference type="AlphaFoldDB" id="A0AAE3L2J7"/>
<dbReference type="InterPro" id="IPR001228">
    <property type="entry name" value="IspD"/>
</dbReference>
<dbReference type="EC" id="2.7.7.60" evidence="7"/>
<name>A0AAE3L2J7_9FIRM</name>
<comment type="similarity">
    <text evidence="3 7">Belongs to the IspD/TarI cytidylyltransferase family. IspD subfamily.</text>
</comment>
<evidence type="ECO:0000256" key="6">
    <source>
        <dbReference type="ARBA" id="ARBA00023229"/>
    </source>
</evidence>
<proteinExistence type="inferred from homology"/>
<dbReference type="CDD" id="cd02516">
    <property type="entry name" value="CDP-ME_synthetase"/>
    <property type="match status" value="1"/>
</dbReference>
<feature type="site" description="Transition state stabilizer" evidence="7">
    <location>
        <position position="18"/>
    </location>
</feature>